<keyword evidence="1" id="KW-0732">Signal</keyword>
<dbReference type="Gene3D" id="2.130.10.130">
    <property type="entry name" value="Integrin alpha, N-terminal"/>
    <property type="match status" value="1"/>
</dbReference>
<keyword evidence="3" id="KW-0812">Transmembrane</keyword>
<sequence>MTASKRRFWIVLAVVAALIVGEVTTGARAASAAPATDLVLDFAVPDFDRAAAERAYSSLYETSMLDEIFDDLMSEGAAGGQVPGPLPEVPADIPGTLQITDTGFRIVISKDDISASASSFVNWIIIIAASTAAGALTLLGCFMATANPYVCKSLAGATTAVTGRFVAAKLNGEDMSTPQFWGTVIAAAIIGALAGAFIEFVTQFSKANSEAIFTAISEAISKAVAWLGSWATAGVRAAAEWFRGFMPQVGREVPPALQRELDRLGQLPPANLRIMPMGDSITRGVGGSPGGVGYRLGLLQRLQKDGHGVDYVGSLDDGAGSISDTDHEGHHGWRIDQVDAVTECAILSYLPNVVTLHLGTNDMSQNFDVGAAPARLARLIREITNVSRTTVVLVATLVPSLDGTINSRIRAYNSRLAATVTTLAAEGRRVRLVGMGAVTSADMNDSLHPNANGYRKMAEAFHRAIRLAIDDRVIADPVPGGPWSCGPAPGGPPENSGPEPASPGWNPIGEAASGVGAPSDHVRLADMDGDGLEDYLVVQDEGQVRAWLNNGAAAGKGWTWKGEIATGVGYPRDQIRFADMNGDGLDDYLVVQDQGQVRAWLNNGAAAGKGWTWKGEIATGVGYPRDQIRFADMNGDGLDDYLVVQDQGQVRAWYNNGAAAGEGWTWKGEIASGVGATRDMVRLQDINGDRRADYLVVQDDGTIRAWLNDLGGRGWIWQGTVIPGVGATRAQVRLHDLNGDHQDDYLVFGELGQIRVWINQRPTSPVPGEW</sequence>
<dbReference type="InterPro" id="IPR028994">
    <property type="entry name" value="Integrin_alpha_N"/>
</dbReference>
<feature type="region of interest" description="Disordered" evidence="2">
    <location>
        <begin position="478"/>
        <end position="520"/>
    </location>
</feature>
<dbReference type="Pfam" id="PF13517">
    <property type="entry name" value="FG-GAP_3"/>
    <property type="match status" value="2"/>
</dbReference>
<protein>
    <submittedName>
        <fullName evidence="5">FG-GAP-like repeat-containing protein</fullName>
    </submittedName>
</protein>
<dbReference type="PANTHER" id="PTHR30383:SF5">
    <property type="entry name" value="SGNH HYDROLASE-TYPE ESTERASE DOMAIN-CONTAINING PROTEIN"/>
    <property type="match status" value="1"/>
</dbReference>
<feature type="transmembrane region" description="Helical" evidence="3">
    <location>
        <begin position="180"/>
        <end position="201"/>
    </location>
</feature>
<keyword evidence="3" id="KW-1133">Transmembrane helix</keyword>
<feature type="compositionally biased region" description="Low complexity" evidence="2">
    <location>
        <begin position="493"/>
        <end position="504"/>
    </location>
</feature>
<name>A0ABW2P8M1_9ACTN</name>
<reference evidence="6" key="1">
    <citation type="journal article" date="2019" name="Int. J. Syst. Evol. Microbiol.">
        <title>The Global Catalogue of Microorganisms (GCM) 10K type strain sequencing project: providing services to taxonomists for standard genome sequencing and annotation.</title>
        <authorList>
            <consortium name="The Broad Institute Genomics Platform"/>
            <consortium name="The Broad Institute Genome Sequencing Center for Infectious Disease"/>
            <person name="Wu L."/>
            <person name="Ma J."/>
        </authorList>
    </citation>
    <scope>NUCLEOTIDE SEQUENCE [LARGE SCALE GENOMIC DNA]</scope>
    <source>
        <strain evidence="6">CECT 7649</strain>
    </source>
</reference>
<evidence type="ECO:0000256" key="2">
    <source>
        <dbReference type="SAM" id="MobiDB-lite"/>
    </source>
</evidence>
<dbReference type="PANTHER" id="PTHR30383">
    <property type="entry name" value="THIOESTERASE 1/PROTEASE 1/LYSOPHOSPHOLIPASE L1"/>
    <property type="match status" value="1"/>
</dbReference>
<proteinExistence type="predicted"/>
<gene>
    <name evidence="5" type="ORF">ACFQSB_23595</name>
</gene>
<dbReference type="SUPFAM" id="SSF69318">
    <property type="entry name" value="Integrin alpha N-terminal domain"/>
    <property type="match status" value="1"/>
</dbReference>
<evidence type="ECO:0000256" key="1">
    <source>
        <dbReference type="ARBA" id="ARBA00022729"/>
    </source>
</evidence>
<dbReference type="SUPFAM" id="SSF52266">
    <property type="entry name" value="SGNH hydrolase"/>
    <property type="match status" value="1"/>
</dbReference>
<dbReference type="RefSeq" id="WP_380829124.1">
    <property type="nucleotide sequence ID" value="NZ_JBHTCG010000016.1"/>
</dbReference>
<feature type="transmembrane region" description="Helical" evidence="3">
    <location>
        <begin position="120"/>
        <end position="142"/>
    </location>
</feature>
<dbReference type="InterPro" id="IPR036514">
    <property type="entry name" value="SGNH_hydro_sf"/>
</dbReference>
<dbReference type="InterPro" id="IPR013517">
    <property type="entry name" value="FG-GAP"/>
</dbReference>
<dbReference type="InterPro" id="IPR013830">
    <property type="entry name" value="SGNH_hydro"/>
</dbReference>
<evidence type="ECO:0000259" key="4">
    <source>
        <dbReference type="Pfam" id="PF13472"/>
    </source>
</evidence>
<dbReference type="Gene3D" id="3.40.50.1110">
    <property type="entry name" value="SGNH hydrolase"/>
    <property type="match status" value="1"/>
</dbReference>
<dbReference type="Proteomes" id="UP001596496">
    <property type="component" value="Unassembled WGS sequence"/>
</dbReference>
<dbReference type="Pfam" id="PF13472">
    <property type="entry name" value="Lipase_GDSL_2"/>
    <property type="match status" value="1"/>
</dbReference>
<keyword evidence="6" id="KW-1185">Reference proteome</keyword>
<evidence type="ECO:0000313" key="5">
    <source>
        <dbReference type="EMBL" id="MFC7385214.1"/>
    </source>
</evidence>
<comment type="caution">
    <text evidence="5">The sequence shown here is derived from an EMBL/GenBank/DDBJ whole genome shotgun (WGS) entry which is preliminary data.</text>
</comment>
<dbReference type="EMBL" id="JBHTCG010000016">
    <property type="protein sequence ID" value="MFC7385214.1"/>
    <property type="molecule type" value="Genomic_DNA"/>
</dbReference>
<keyword evidence="3" id="KW-0472">Membrane</keyword>
<accession>A0ABW2P8M1</accession>
<dbReference type="InterPro" id="IPR051532">
    <property type="entry name" value="Ester_Hydrolysis_Enzymes"/>
</dbReference>
<dbReference type="CDD" id="cd01833">
    <property type="entry name" value="XynB_like"/>
    <property type="match status" value="1"/>
</dbReference>
<evidence type="ECO:0000313" key="6">
    <source>
        <dbReference type="Proteomes" id="UP001596496"/>
    </source>
</evidence>
<organism evidence="5 6">
    <name type="scientific">Sphaerisporangium rhizosphaerae</name>
    <dbReference type="NCBI Taxonomy" id="2269375"/>
    <lineage>
        <taxon>Bacteria</taxon>
        <taxon>Bacillati</taxon>
        <taxon>Actinomycetota</taxon>
        <taxon>Actinomycetes</taxon>
        <taxon>Streptosporangiales</taxon>
        <taxon>Streptosporangiaceae</taxon>
        <taxon>Sphaerisporangium</taxon>
    </lineage>
</organism>
<evidence type="ECO:0000256" key="3">
    <source>
        <dbReference type="SAM" id="Phobius"/>
    </source>
</evidence>
<feature type="domain" description="SGNH hydrolase-type esterase" evidence="4">
    <location>
        <begin position="277"/>
        <end position="455"/>
    </location>
</feature>